<dbReference type="Pfam" id="PF09455">
    <property type="entry name" value="Csx1_HEPN"/>
    <property type="match status" value="1"/>
</dbReference>
<evidence type="ECO:0000259" key="1">
    <source>
        <dbReference type="Pfam" id="PF09455"/>
    </source>
</evidence>
<dbReference type="SUPFAM" id="SSF160980">
    <property type="entry name" value="SSO1389-like"/>
    <property type="match status" value="1"/>
</dbReference>
<organism evidence="3 4">
    <name type="scientific">Acidianus manzaensis</name>
    <dbReference type="NCBI Taxonomy" id="282676"/>
    <lineage>
        <taxon>Archaea</taxon>
        <taxon>Thermoproteota</taxon>
        <taxon>Thermoprotei</taxon>
        <taxon>Sulfolobales</taxon>
        <taxon>Sulfolobaceae</taxon>
        <taxon>Acidianus</taxon>
    </lineage>
</organism>
<dbReference type="InterPro" id="IPR027419">
    <property type="entry name" value="CRISPR-assoc_Csx1_C"/>
</dbReference>
<dbReference type="NCBIfam" id="TIGR02549">
    <property type="entry name" value="CRISPR_DxTHG"/>
    <property type="match status" value="1"/>
</dbReference>
<proteinExistence type="predicted"/>
<keyword evidence="4" id="KW-1185">Reference proteome</keyword>
<accession>A0A1W6K348</accession>
<dbReference type="InterPro" id="IPR019016">
    <property type="entry name" value="Csx1-like_HEPN"/>
</dbReference>
<name>A0A1W6K348_9CREN</name>
<gene>
    <name evidence="3" type="ORF">B6F84_13775</name>
</gene>
<dbReference type="InterPro" id="IPR013383">
    <property type="entry name" value="CRISPR-assoc_prot_DxTHG_CS"/>
</dbReference>
<evidence type="ECO:0000313" key="3">
    <source>
        <dbReference type="EMBL" id="ARM76981.1"/>
    </source>
</evidence>
<dbReference type="Gene3D" id="3.40.50.10640">
    <property type="entry name" value="SSO1389-like"/>
    <property type="match status" value="1"/>
</dbReference>
<dbReference type="GeneID" id="41592009"/>
<dbReference type="AlphaFoldDB" id="A0A1W6K348"/>
<dbReference type="CDD" id="cd09728">
    <property type="entry name" value="Csx1_III-U"/>
    <property type="match status" value="1"/>
</dbReference>
<dbReference type="PANTHER" id="PTHR37169">
    <property type="entry name" value="CRISPR SYSTEM ENDORIBONUCLEASE CSX1-RELATED"/>
    <property type="match status" value="1"/>
</dbReference>
<dbReference type="KEGG" id="aman:B6F84_13775"/>
<dbReference type="InterPro" id="IPR053857">
    <property type="entry name" value="Csx1_CARF"/>
</dbReference>
<dbReference type="RefSeq" id="WP_148692775.1">
    <property type="nucleotide sequence ID" value="NZ_CP020477.1"/>
</dbReference>
<dbReference type="OrthoDB" id="102285at2157"/>
<dbReference type="PANTHER" id="PTHR37169:SF1">
    <property type="entry name" value="CRISPR SYSTEM ENDORIBONUCLEASE CSX1"/>
    <property type="match status" value="1"/>
</dbReference>
<dbReference type="Proteomes" id="UP000193404">
    <property type="component" value="Chromosome"/>
</dbReference>
<dbReference type="Gene3D" id="1.10.3740.10">
    <property type="entry name" value="SSO1389-like domains"/>
    <property type="match status" value="1"/>
</dbReference>
<evidence type="ECO:0000313" key="4">
    <source>
        <dbReference type="Proteomes" id="UP000193404"/>
    </source>
</evidence>
<dbReference type="InterPro" id="IPR052875">
    <property type="entry name" value="CRISPR_assoc_ribonuclease"/>
</dbReference>
<evidence type="ECO:0000259" key="2">
    <source>
        <dbReference type="Pfam" id="PF22230"/>
    </source>
</evidence>
<dbReference type="Pfam" id="PF22230">
    <property type="entry name" value="Csx1_CARF"/>
    <property type="match status" value="1"/>
</dbReference>
<dbReference type="EMBL" id="CP020477">
    <property type="protein sequence ID" value="ARM76981.1"/>
    <property type="molecule type" value="Genomic_DNA"/>
</dbReference>
<protein>
    <submittedName>
        <fullName evidence="3">CRISPR-associated protein</fullName>
    </submittedName>
</protein>
<feature type="domain" description="CRISPR system endoribonuclease Csx1-like HEPN" evidence="1">
    <location>
        <begin position="308"/>
        <end position="384"/>
    </location>
</feature>
<sequence length="394" mass="45182">MSLVFAVIGDPGKYKDTEYSFNEKIVKSKTSFSVFQGKKVIFAGISLCENGSNFNDCVNDVKDYVKGKIDGFDEIIVAPNVMGKFKGDLGFYFSYVYLKTLEELQKENPKEVFLDSTHGINYMSLLAKDAIMLAISVYSVLKRTEVKFVVYNSDPYESTKPLEVHETNSVKINPLAGLKYITFLILNKEENRYKPDKICSCNSSLFSHKDVHRLALALDGGLFLYVKQKLEQTNTQTEKGARILDVNNILKALEDEITNVTWDSFKYKGNVKVETAEAHALFKVASIFNFSSLEDLKNLVEKYCDEITKTIVTQEISEIERSKNRIEDDWKEYAKIKESKKEKSEEDEGKKGHFTRRILYAHGGLPYDQILLKKENDKILIRYKDLTEIEKQID</sequence>
<dbReference type="InterPro" id="IPR010171">
    <property type="entry name" value="CRISPR_Csx1"/>
</dbReference>
<dbReference type="NCBIfam" id="TIGR01897">
    <property type="entry name" value="cas_MJ1666"/>
    <property type="match status" value="1"/>
</dbReference>
<feature type="domain" description="CRISPR system endoribonuclease Csx1 CARF" evidence="2">
    <location>
        <begin position="3"/>
        <end position="155"/>
    </location>
</feature>
<reference evidence="3 4" key="1">
    <citation type="submission" date="2017-03" db="EMBL/GenBank/DDBJ databases">
        <title>Sulfur activation and transportation mechanism of thermophilic Archaea Acidianus manzaensis YN-25.</title>
        <authorList>
            <person name="Ma Y."/>
            <person name="Yang Y."/>
            <person name="Xia J."/>
        </authorList>
    </citation>
    <scope>NUCLEOTIDE SEQUENCE [LARGE SCALE GENOMIC DNA]</scope>
    <source>
        <strain evidence="3 4">YN-25</strain>
    </source>
</reference>